<dbReference type="AlphaFoldDB" id="A0A2S9XS44"/>
<evidence type="ECO:0000256" key="1">
    <source>
        <dbReference type="SAM" id="MobiDB-lite"/>
    </source>
</evidence>
<protein>
    <submittedName>
        <fullName evidence="4">Uncharacterized protein</fullName>
    </submittedName>
</protein>
<organism evidence="4 5">
    <name type="scientific">Enhygromyxa salina</name>
    <dbReference type="NCBI Taxonomy" id="215803"/>
    <lineage>
        <taxon>Bacteria</taxon>
        <taxon>Pseudomonadati</taxon>
        <taxon>Myxococcota</taxon>
        <taxon>Polyangia</taxon>
        <taxon>Nannocystales</taxon>
        <taxon>Nannocystaceae</taxon>
        <taxon>Enhygromyxa</taxon>
    </lineage>
</organism>
<feature type="transmembrane region" description="Helical" evidence="2">
    <location>
        <begin position="221"/>
        <end position="242"/>
    </location>
</feature>
<name>A0A2S9XS44_9BACT</name>
<gene>
    <name evidence="4" type="ORF">ENSA5_37990</name>
</gene>
<accession>A0A2S9XS44</accession>
<feature type="signal peptide" evidence="3">
    <location>
        <begin position="1"/>
        <end position="17"/>
    </location>
</feature>
<sequence>MSVTLALAELVVSPVLAAPPATEGPALPSVEDEPGEDPLPDLAPSESEPEPEPEPGGSGQEQTEPAALDTPSKEPSAVVEPPAPNLEAPKVVRVAVGLSGELDGSKDERALLDRLEASVAASPRPPSDVRRLRVGSSEPPKICREGRDDLVISIGYLPDRSEPVLFTRDCRIDENLGVRSSAAAADPDLLGVLWAEHDERIANGARERRRARISPKVRTGLIASAAVAVIGVAVGLLIAGAVRRDTVVLVVSP</sequence>
<keyword evidence="5" id="KW-1185">Reference proteome</keyword>
<feature type="region of interest" description="Disordered" evidence="1">
    <location>
        <begin position="14"/>
        <end position="85"/>
    </location>
</feature>
<dbReference type="RefSeq" id="WP_106393124.1">
    <property type="nucleotide sequence ID" value="NZ_PVNK01000167.1"/>
</dbReference>
<dbReference type="OrthoDB" id="9833471at2"/>
<evidence type="ECO:0000313" key="4">
    <source>
        <dbReference type="EMBL" id="PRP95666.1"/>
    </source>
</evidence>
<comment type="caution">
    <text evidence="4">The sequence shown here is derived from an EMBL/GenBank/DDBJ whole genome shotgun (WGS) entry which is preliminary data.</text>
</comment>
<keyword evidence="2" id="KW-1133">Transmembrane helix</keyword>
<proteinExistence type="predicted"/>
<dbReference type="Proteomes" id="UP000237968">
    <property type="component" value="Unassembled WGS sequence"/>
</dbReference>
<evidence type="ECO:0000256" key="2">
    <source>
        <dbReference type="SAM" id="Phobius"/>
    </source>
</evidence>
<evidence type="ECO:0000313" key="5">
    <source>
        <dbReference type="Proteomes" id="UP000237968"/>
    </source>
</evidence>
<keyword evidence="2" id="KW-0472">Membrane</keyword>
<dbReference type="EMBL" id="PVNK01000167">
    <property type="protein sequence ID" value="PRP95666.1"/>
    <property type="molecule type" value="Genomic_DNA"/>
</dbReference>
<reference evidence="4 5" key="1">
    <citation type="submission" date="2018-03" db="EMBL/GenBank/DDBJ databases">
        <title>Draft Genome Sequences of the Obligatory Marine Myxobacteria Enhygromyxa salina SWB005.</title>
        <authorList>
            <person name="Poehlein A."/>
            <person name="Moghaddam J.A."/>
            <person name="Harms H."/>
            <person name="Alanjari M."/>
            <person name="Koenig G.M."/>
            <person name="Daniel R."/>
            <person name="Schaeberle T.F."/>
        </authorList>
    </citation>
    <scope>NUCLEOTIDE SEQUENCE [LARGE SCALE GENOMIC DNA]</scope>
    <source>
        <strain evidence="4 5">SWB005</strain>
    </source>
</reference>
<keyword evidence="2" id="KW-0812">Transmembrane</keyword>
<feature type="chain" id="PRO_5015630091" evidence="3">
    <location>
        <begin position="18"/>
        <end position="253"/>
    </location>
</feature>
<keyword evidence="3" id="KW-0732">Signal</keyword>
<evidence type="ECO:0000256" key="3">
    <source>
        <dbReference type="SAM" id="SignalP"/>
    </source>
</evidence>
<feature type="compositionally biased region" description="Acidic residues" evidence="1">
    <location>
        <begin position="30"/>
        <end position="39"/>
    </location>
</feature>